<evidence type="ECO:0000256" key="2">
    <source>
        <dbReference type="ARBA" id="ARBA00023002"/>
    </source>
</evidence>
<keyword evidence="2" id="KW-0560">Oxidoreductase</keyword>
<keyword evidence="1" id="KW-0479">Metal-binding</keyword>
<dbReference type="PROSITE" id="PS51393">
    <property type="entry name" value="LIPOXYGENASE_3"/>
    <property type="match status" value="1"/>
</dbReference>
<gene>
    <name evidence="4" type="ORF">H6G83_14925</name>
</gene>
<dbReference type="EMBL" id="JACJSG010000018">
    <property type="protein sequence ID" value="MBD2501881.1"/>
    <property type="molecule type" value="Genomic_DNA"/>
</dbReference>
<evidence type="ECO:0000259" key="3">
    <source>
        <dbReference type="PROSITE" id="PS51393"/>
    </source>
</evidence>
<evidence type="ECO:0000256" key="1">
    <source>
        <dbReference type="ARBA" id="ARBA00022723"/>
    </source>
</evidence>
<dbReference type="Gene3D" id="3.10.450.60">
    <property type="match status" value="1"/>
</dbReference>
<dbReference type="InterPro" id="IPR036226">
    <property type="entry name" value="LipOase_C_sf"/>
</dbReference>
<proteinExistence type="predicted"/>
<reference evidence="4 5" key="1">
    <citation type="journal article" date="2020" name="ISME J.">
        <title>Comparative genomics reveals insights into cyanobacterial evolution and habitat adaptation.</title>
        <authorList>
            <person name="Chen M.Y."/>
            <person name="Teng W.K."/>
            <person name="Zhao L."/>
            <person name="Hu C.X."/>
            <person name="Zhou Y.K."/>
            <person name="Han B.P."/>
            <person name="Song L.R."/>
            <person name="Shu W.S."/>
        </authorList>
    </citation>
    <scope>NUCLEOTIDE SEQUENCE [LARGE SCALE GENOMIC DNA]</scope>
    <source>
        <strain evidence="4 5">FACHB-119</strain>
    </source>
</reference>
<dbReference type="Pfam" id="PF00305">
    <property type="entry name" value="Lipoxygenase"/>
    <property type="match status" value="1"/>
</dbReference>
<dbReference type="InterPro" id="IPR013819">
    <property type="entry name" value="LipOase_C"/>
</dbReference>
<feature type="domain" description="Lipoxygenase" evidence="3">
    <location>
        <begin position="162"/>
        <end position="733"/>
    </location>
</feature>
<accession>A0ABR8D5V0</accession>
<dbReference type="InterPro" id="IPR000907">
    <property type="entry name" value="LipOase"/>
</dbReference>
<comment type="caution">
    <text evidence="4">The sequence shown here is derived from an EMBL/GenBank/DDBJ whole genome shotgun (WGS) entry which is preliminary data.</text>
</comment>
<name>A0ABR8D5V0_9NOST</name>
<dbReference type="RefSeq" id="WP_190473568.1">
    <property type="nucleotide sequence ID" value="NZ_JACJSG010000018.1"/>
</dbReference>
<keyword evidence="5" id="KW-1185">Reference proteome</keyword>
<organism evidence="4 5">
    <name type="scientific">Anabaena azotica FACHB-119</name>
    <dbReference type="NCBI Taxonomy" id="947527"/>
    <lineage>
        <taxon>Bacteria</taxon>
        <taxon>Bacillati</taxon>
        <taxon>Cyanobacteriota</taxon>
        <taxon>Cyanophyceae</taxon>
        <taxon>Nostocales</taxon>
        <taxon>Nostocaceae</taxon>
        <taxon>Anabaena</taxon>
        <taxon>Anabaena azotica</taxon>
    </lineage>
</organism>
<dbReference type="PANTHER" id="PTHR11771">
    <property type="entry name" value="LIPOXYGENASE"/>
    <property type="match status" value="1"/>
</dbReference>
<evidence type="ECO:0000313" key="5">
    <source>
        <dbReference type="Proteomes" id="UP000661112"/>
    </source>
</evidence>
<evidence type="ECO:0000313" key="4">
    <source>
        <dbReference type="EMBL" id="MBD2501881.1"/>
    </source>
</evidence>
<dbReference type="Gene3D" id="1.20.245.10">
    <property type="entry name" value="Lipoxygenase-1, Domain 5"/>
    <property type="match status" value="1"/>
</dbReference>
<sequence>MSEISTENSLTHLNQQPQDLDIVEILKEIYALVKLYERIGDDFQYKYDYQYLNPLAITHIPILKINNPFKNTETSIPLLPKQEYPNLKWLVALVVRIVVILFNKSLNTEQNFLKKMIGIALDAIGDELNKSQTQEELDGILSKLKSRLDEIDKSENIDGKLAYARATQPQPETITHPAIEAEFQELDKQIEQFLAAHLEKLVSNFVKIDDSPAPREKLQDIIIFVAKLAELAKYLKPSLQLGTATPTATPASSLEDYNNQFQIIDKPDISYHFQEDKYFAYMQVAGPNPLVLQRVTQIDVRLPITEDKYSEVANYYGVSDNLNQAIAEGRIYLADYTVLDTIVNGNFPVKQKYISAPLALFAVPPSNYSDRSLFPVAISYQQTSISNDWIVFTPLVSDTNADTWMTAKNIVQMADGNYHELISHLGRTHLVVEPFVVATNLLPDNHSLKNLLKPHLEGTVLINYGAHALLVAPKNGVDELLAGSIGSDQALAAHGTQSYLFNFNDIAFPNTLKNRGVDDASKLPTYPYRDDGLLIWQAIETWVRDYFNIYYPNNSSVLNDEHLQTWASTLSSQEGGRLQNFGDDGSGRIQTLDYLVKAVSTVIFTASAQHAAVNFPQKELMMYAPAFPLARYVPAPTNPQQSENFFKGLPPLEQSLRQIGLLYLLGSIYYTNLGNYSASAFPDPNVKPALDRFQTSLKYIEQQIHQRNSNSKGDRIIPYEFLLPTKIPQSINI</sequence>
<dbReference type="SUPFAM" id="SSF48484">
    <property type="entry name" value="Lipoxigenase"/>
    <property type="match status" value="1"/>
</dbReference>
<dbReference type="Proteomes" id="UP000661112">
    <property type="component" value="Unassembled WGS sequence"/>
</dbReference>
<protein>
    <submittedName>
        <fullName evidence="4">Lipoxygenase</fullName>
    </submittedName>
</protein>
<dbReference type="PRINTS" id="PR00087">
    <property type="entry name" value="LIPOXYGENASE"/>
</dbReference>